<dbReference type="Gene3D" id="1.10.645.10">
    <property type="entry name" value="Cytochrome-c3 Hydrogenase, chain B"/>
    <property type="match status" value="1"/>
</dbReference>
<organism evidence="5 6">
    <name type="scientific">Dehalococcoides mccartyi</name>
    <dbReference type="NCBI Taxonomy" id="61435"/>
    <lineage>
        <taxon>Bacteria</taxon>
        <taxon>Bacillati</taxon>
        <taxon>Chloroflexota</taxon>
        <taxon>Dehalococcoidia</taxon>
        <taxon>Dehalococcoidales</taxon>
        <taxon>Dehalococcoidaceae</taxon>
        <taxon>Dehalococcoides</taxon>
    </lineage>
</organism>
<protein>
    <submittedName>
        <fullName evidence="5">Hydrogenase</fullName>
    </submittedName>
</protein>
<dbReference type="Pfam" id="PF00329">
    <property type="entry name" value="Complex1_30kDa"/>
    <property type="match status" value="1"/>
</dbReference>
<dbReference type="InterPro" id="IPR052197">
    <property type="entry name" value="ComplexI_49kDa-like"/>
</dbReference>
<comment type="caution">
    <text evidence="5">The sequence shown here is derived from an EMBL/GenBank/DDBJ whole genome shotgun (WGS) entry which is preliminary data.</text>
</comment>
<dbReference type="GO" id="GO:0048038">
    <property type="term" value="F:quinone binding"/>
    <property type="evidence" value="ECO:0007669"/>
    <property type="project" value="InterPro"/>
</dbReference>
<keyword evidence="2" id="KW-0520">NAD</keyword>
<dbReference type="RefSeq" id="WP_058292863.1">
    <property type="nucleotide sequence ID" value="NZ_JGYD01000027.1"/>
</dbReference>
<dbReference type="GO" id="GO:0051287">
    <property type="term" value="F:NAD binding"/>
    <property type="evidence" value="ECO:0007669"/>
    <property type="project" value="InterPro"/>
</dbReference>
<dbReference type="Pfam" id="PF00346">
    <property type="entry name" value="Complex1_49kDa"/>
    <property type="match status" value="1"/>
</dbReference>
<dbReference type="PATRIC" id="fig|61435.5.peg.1164"/>
<dbReference type="Gene3D" id="3.30.460.80">
    <property type="entry name" value="NADH:ubiquinone oxidoreductase, 30kDa subunit"/>
    <property type="match status" value="1"/>
</dbReference>
<dbReference type="EMBL" id="JGYD01000027">
    <property type="protein sequence ID" value="KSV16205.1"/>
    <property type="molecule type" value="Genomic_DNA"/>
</dbReference>
<dbReference type="GO" id="GO:0016651">
    <property type="term" value="F:oxidoreductase activity, acting on NAD(P)H"/>
    <property type="evidence" value="ECO:0007669"/>
    <property type="project" value="InterPro"/>
</dbReference>
<evidence type="ECO:0000259" key="4">
    <source>
        <dbReference type="Pfam" id="PF00346"/>
    </source>
</evidence>
<accession>A0A0V8LXF9</accession>
<evidence type="ECO:0000256" key="1">
    <source>
        <dbReference type="ARBA" id="ARBA00023002"/>
    </source>
</evidence>
<dbReference type="GO" id="GO:0008137">
    <property type="term" value="F:NADH dehydrogenase (ubiquinone) activity"/>
    <property type="evidence" value="ECO:0007669"/>
    <property type="project" value="InterPro"/>
</dbReference>
<name>A0A0V8LXF9_9CHLR</name>
<dbReference type="PANTHER" id="PTHR43485:SF1">
    <property type="entry name" value="FORMATE HYDROGENLYASE SUBUNIT 5-RELATED"/>
    <property type="match status" value="1"/>
</dbReference>
<evidence type="ECO:0000259" key="3">
    <source>
        <dbReference type="Pfam" id="PF00329"/>
    </source>
</evidence>
<feature type="domain" description="NADH:ubiquinone oxidoreductase 30kDa subunit" evidence="3">
    <location>
        <begin position="66"/>
        <end position="146"/>
    </location>
</feature>
<dbReference type="InterPro" id="IPR001268">
    <property type="entry name" value="NADH_UbQ_OxRdtase_30kDa_su"/>
</dbReference>
<evidence type="ECO:0000256" key="2">
    <source>
        <dbReference type="ARBA" id="ARBA00023027"/>
    </source>
</evidence>
<gene>
    <name evidence="5" type="ORF">DA01_05900</name>
</gene>
<dbReference type="InterPro" id="IPR037232">
    <property type="entry name" value="NADH_quin_OxRdtase_su_C/D-like"/>
</dbReference>
<dbReference type="PANTHER" id="PTHR43485">
    <property type="entry name" value="HYDROGENASE-4 COMPONENT G"/>
    <property type="match status" value="1"/>
</dbReference>
<dbReference type="SUPFAM" id="SSF56762">
    <property type="entry name" value="HydB/Nqo4-like"/>
    <property type="match status" value="1"/>
</dbReference>
<dbReference type="OrthoDB" id="138442at2"/>
<dbReference type="SUPFAM" id="SSF143243">
    <property type="entry name" value="Nqo5-like"/>
    <property type="match status" value="1"/>
</dbReference>
<dbReference type="AlphaFoldDB" id="A0A0V8LXF9"/>
<dbReference type="InterPro" id="IPR001135">
    <property type="entry name" value="NADH_Q_OxRdtase_suD"/>
</dbReference>
<evidence type="ECO:0000313" key="6">
    <source>
        <dbReference type="Proteomes" id="UP000053577"/>
    </source>
</evidence>
<keyword evidence="1" id="KW-0560">Oxidoreductase</keyword>
<sequence>MKIPDLYTYLSEFLSPAINPLRLEKGANKDYYLGLDWAEAAALYPKLAEDGFGLIGLFGLEGFRGYERLSLLYVFEKRNYSGTLVIIRRTDSPVASIAAIFPSACYFEREIRDGYGCEFENAFDRRRLWLHETYPANFHPLVKSFKNQPLSLPAGVEDEALYPFKKVSGEGVYEVGVGPVHAGIIEPGHFRFSAIGEPVLNLEIRLFYKHRGLEKLAMGRDIDFGLKIAESVSGDESAANTYAYSSAVEHISSIHPPRRAEQLRLILLEMERLYSHLSDLSGMLTDVAYPVGAAALMALREELMRWNKRLSGSRFLKGIITPGGLLRDIPAGIVNELADYLRVFEGRFNQQVEKALAKTSVVDRFETTGIINNRLLVPLNITGVAARASGADIDTRLNQPYGLYSELAFESPVLPEGDVMARFKVRVSEVQTSLGLILQTASRLSAGEYIVPLKPQNGYSLVLVESPRGQSLHWLWLRDGKIERYKVRTASYCNWQAIEHAVLGDIIPDFPLINKSLNLSYAGTDL</sequence>
<dbReference type="InterPro" id="IPR029014">
    <property type="entry name" value="NiFe-Hase_large"/>
</dbReference>
<evidence type="ECO:0000313" key="5">
    <source>
        <dbReference type="EMBL" id="KSV16205.1"/>
    </source>
</evidence>
<proteinExistence type="predicted"/>
<dbReference type="Proteomes" id="UP000053577">
    <property type="component" value="Unassembled WGS sequence"/>
</dbReference>
<feature type="domain" description="NADH-quinone oxidoreductase subunit D" evidence="4">
    <location>
        <begin position="295"/>
        <end position="451"/>
    </location>
</feature>
<reference evidence="5 6" key="1">
    <citation type="journal article" date="2015" name="Sci. Rep.">
        <title>A comparative genomics and reductive dehalogenase gene transcription study of two chloroethene-respiring bacteria, Dehalococcoides mccartyi strains MB and 11a.</title>
        <authorList>
            <person name="Low A."/>
            <person name="Shen Z."/>
            <person name="Cheng D."/>
            <person name="Rogers M.J."/>
            <person name="Lee P.K."/>
            <person name="He J."/>
        </authorList>
    </citation>
    <scope>NUCLEOTIDE SEQUENCE [LARGE SCALE GENOMIC DNA]</scope>
    <source>
        <strain evidence="5 6">MB</strain>
    </source>
</reference>